<sequence>MSIQLTVLKASYGDSLVISGDFDGKKRNILIDGGPGETFQQGVRPGSLKTYLDQVKSADEKIDLLIITHEDQDHICGLISAFEEEGYLSDLTTEVWFNSGKLLSEKLAITEERDKQKVSTSNSTATSINDGITLEELLNQKKIKHDQIIHSRLKNGNRIEKYGCEFEILSPSIKKLKKRNAKWAEKYPSNLTSSARKKADLRSLMNGKTGASDGSPSNGASIAFNFKFGGKTLMLLGDAHAIEVIRGLKSFGYTTTKKIKVDYMKLSHHGSKNNTSKKLLNYIDCESYIVTTDGTGHGHPDKEVFARIIECSGNKPSFLFNHPELIDKIFQKDDYEHFDFVAKEIDTIPL</sequence>
<dbReference type="Pfam" id="PF00753">
    <property type="entry name" value="Lactamase_B"/>
    <property type="match status" value="1"/>
</dbReference>
<accession>A0A4P9J788</accession>
<dbReference type="PANTHER" id="PTHR30619">
    <property type="entry name" value="DNA INTERNALIZATION/COMPETENCE PROTEIN COMEC/REC2"/>
    <property type="match status" value="1"/>
</dbReference>
<dbReference type="InterPro" id="IPR052159">
    <property type="entry name" value="Competence_DNA_uptake"/>
</dbReference>
<dbReference type="AlphaFoldDB" id="A0A4P9J788"/>
<dbReference type="EMBL" id="CP040559">
    <property type="protein sequence ID" value="QCU76709.1"/>
    <property type="molecule type" value="Genomic_DNA"/>
</dbReference>
<evidence type="ECO:0000313" key="2">
    <source>
        <dbReference type="EMBL" id="QCU76709.1"/>
    </source>
</evidence>
<dbReference type="Proteomes" id="UP000310065">
    <property type="component" value="Chromosome S1"/>
</dbReference>
<organism evidence="2 3">
    <name type="scientific">Pseudoalteromonas distincta</name>
    <dbReference type="NCBI Taxonomy" id="77608"/>
    <lineage>
        <taxon>Bacteria</taxon>
        <taxon>Pseudomonadati</taxon>
        <taxon>Pseudomonadota</taxon>
        <taxon>Gammaproteobacteria</taxon>
        <taxon>Alteromonadales</taxon>
        <taxon>Pseudoalteromonadaceae</taxon>
        <taxon>Pseudoalteromonas</taxon>
    </lineage>
</organism>
<evidence type="ECO:0000259" key="1">
    <source>
        <dbReference type="Pfam" id="PF00753"/>
    </source>
</evidence>
<dbReference type="RefSeq" id="WP_024596794.1">
    <property type="nucleotide sequence ID" value="NZ_CALSST010000001.1"/>
</dbReference>
<proteinExistence type="predicted"/>
<dbReference type="Gene3D" id="3.60.15.10">
    <property type="entry name" value="Ribonuclease Z/Hydroxyacylglutathione hydrolase-like"/>
    <property type="match status" value="1"/>
</dbReference>
<dbReference type="PANTHER" id="PTHR30619:SF1">
    <property type="entry name" value="RECOMBINATION PROTEIN 2"/>
    <property type="match status" value="1"/>
</dbReference>
<feature type="domain" description="Metallo-beta-lactamase" evidence="1">
    <location>
        <begin position="24"/>
        <end position="79"/>
    </location>
</feature>
<dbReference type="InterPro" id="IPR036866">
    <property type="entry name" value="RibonucZ/Hydroxyglut_hydro"/>
</dbReference>
<dbReference type="GO" id="GO:0016787">
    <property type="term" value="F:hydrolase activity"/>
    <property type="evidence" value="ECO:0007669"/>
    <property type="project" value="UniProtKB-KW"/>
</dbReference>
<dbReference type="SUPFAM" id="SSF56281">
    <property type="entry name" value="Metallo-hydrolase/oxidoreductase"/>
    <property type="match status" value="1"/>
</dbReference>
<dbReference type="KEGG" id="pdv:FFU37_19870"/>
<evidence type="ECO:0000313" key="3">
    <source>
        <dbReference type="Proteomes" id="UP000310065"/>
    </source>
</evidence>
<reference evidence="2 3" key="1">
    <citation type="submission" date="2019-05" db="EMBL/GenBank/DDBJ databases">
        <title>Complete genome sequence of Pseudoalteromonas sp. 16-SW-7(T) isolated from the Okhotsk Sea, Russia.</title>
        <authorList>
            <person name="Nguyen T.H."/>
            <person name="Nedashkovskaya O.I."/>
            <person name="Kim S.-G."/>
        </authorList>
    </citation>
    <scope>NUCLEOTIDE SEQUENCE [LARGE SCALE GENOMIC DNA]</scope>
    <source>
        <strain evidence="2 3">16-SW-7</strain>
    </source>
</reference>
<gene>
    <name evidence="2" type="ORF">FFU37_19870</name>
</gene>
<protein>
    <submittedName>
        <fullName evidence="2">MBL fold metallo-hydrolase</fullName>
    </submittedName>
</protein>
<keyword evidence="2" id="KW-0378">Hydrolase</keyword>
<dbReference type="GeneID" id="88777929"/>
<dbReference type="InterPro" id="IPR001279">
    <property type="entry name" value="Metallo-B-lactamas"/>
</dbReference>
<name>A0A4P9J788_9GAMM</name>